<evidence type="ECO:0000256" key="1">
    <source>
        <dbReference type="SAM" id="Phobius"/>
    </source>
</evidence>
<accession>A0A4R3KJ09</accession>
<keyword evidence="1" id="KW-1133">Transmembrane helix</keyword>
<gene>
    <name evidence="2" type="ORF">EDD72_104158</name>
</gene>
<reference evidence="2 3" key="1">
    <citation type="submission" date="2019-03" db="EMBL/GenBank/DDBJ databases">
        <title>Genomic Encyclopedia of Type Strains, Phase IV (KMG-IV): sequencing the most valuable type-strain genomes for metagenomic binning, comparative biology and taxonomic classification.</title>
        <authorList>
            <person name="Goeker M."/>
        </authorList>
    </citation>
    <scope>NUCLEOTIDE SEQUENCE [LARGE SCALE GENOMIC DNA]</scope>
    <source>
        <strain evidence="2 3">DSM 23802</strain>
    </source>
</reference>
<keyword evidence="1" id="KW-0812">Transmembrane</keyword>
<keyword evidence="3" id="KW-1185">Reference proteome</keyword>
<evidence type="ECO:0000313" key="2">
    <source>
        <dbReference type="EMBL" id="TCS83603.1"/>
    </source>
</evidence>
<name>A0A4R3KJ09_9BACI</name>
<dbReference type="EMBL" id="SMAB01000004">
    <property type="protein sequence ID" value="TCS83603.1"/>
    <property type="molecule type" value="Genomic_DNA"/>
</dbReference>
<dbReference type="RefSeq" id="WP_132767572.1">
    <property type="nucleotide sequence ID" value="NZ_SMAB01000004.1"/>
</dbReference>
<evidence type="ECO:0000313" key="3">
    <source>
        <dbReference type="Proteomes" id="UP000295788"/>
    </source>
</evidence>
<sequence>MMVIGVGLFILFVSYIQLKPLFREKQKKEIYAYIGLMILAAYLAIGKMLNLYIPNPTNGIRLLFQPVQQWIDQLLN</sequence>
<dbReference type="OrthoDB" id="2440830at2"/>
<dbReference type="AlphaFoldDB" id="A0A4R3KJ09"/>
<organism evidence="2 3">
    <name type="scientific">Tepidibacillus fermentans</name>
    <dbReference type="NCBI Taxonomy" id="1281767"/>
    <lineage>
        <taxon>Bacteria</taxon>
        <taxon>Bacillati</taxon>
        <taxon>Bacillota</taxon>
        <taxon>Bacilli</taxon>
        <taxon>Bacillales</taxon>
        <taxon>Bacillaceae</taxon>
        <taxon>Tepidibacillus</taxon>
    </lineage>
</organism>
<proteinExistence type="predicted"/>
<feature type="transmembrane region" description="Helical" evidence="1">
    <location>
        <begin position="34"/>
        <end position="53"/>
    </location>
</feature>
<protein>
    <submittedName>
        <fullName evidence="2">Uncharacterized protein</fullName>
    </submittedName>
</protein>
<comment type="caution">
    <text evidence="2">The sequence shown here is derived from an EMBL/GenBank/DDBJ whole genome shotgun (WGS) entry which is preliminary data.</text>
</comment>
<keyword evidence="1" id="KW-0472">Membrane</keyword>
<dbReference type="Proteomes" id="UP000295788">
    <property type="component" value="Unassembled WGS sequence"/>
</dbReference>